<accession>A0A4Q9N3A8</accession>
<name>A0A4Q9N3A8_9APHY</name>
<sequence length="68" mass="7561">MWTLRVPSSAFASCQVVSSCRSESLHAIPRDHIVDRLWDRPTSVVVLAQLPGNQLRKRSIFPTSATAI</sequence>
<dbReference type="EMBL" id="ML143391">
    <property type="protein sequence ID" value="TBU33481.1"/>
    <property type="molecule type" value="Genomic_DNA"/>
</dbReference>
<gene>
    <name evidence="1" type="ORF">BD311DRAFT_748668</name>
</gene>
<reference evidence="1" key="1">
    <citation type="submission" date="2019-01" db="EMBL/GenBank/DDBJ databases">
        <title>Draft genome sequences of three monokaryotic isolates of the white-rot basidiomycete fungus Dichomitus squalens.</title>
        <authorList>
            <consortium name="DOE Joint Genome Institute"/>
            <person name="Lopez S.C."/>
            <person name="Andreopoulos B."/>
            <person name="Pangilinan J."/>
            <person name="Lipzen A."/>
            <person name="Riley R."/>
            <person name="Ahrendt S."/>
            <person name="Ng V."/>
            <person name="Barry K."/>
            <person name="Daum C."/>
            <person name="Grigoriev I.V."/>
            <person name="Hilden K.S."/>
            <person name="Makela M.R."/>
            <person name="de Vries R.P."/>
        </authorList>
    </citation>
    <scope>NUCLEOTIDE SEQUENCE [LARGE SCALE GENOMIC DNA]</scope>
    <source>
        <strain evidence="1">OM18370.1</strain>
    </source>
</reference>
<proteinExistence type="predicted"/>
<evidence type="ECO:0000313" key="1">
    <source>
        <dbReference type="EMBL" id="TBU33481.1"/>
    </source>
</evidence>
<dbReference type="AlphaFoldDB" id="A0A4Q9N3A8"/>
<dbReference type="PROSITE" id="PS51257">
    <property type="entry name" value="PROKAR_LIPOPROTEIN"/>
    <property type="match status" value="1"/>
</dbReference>
<protein>
    <submittedName>
        <fullName evidence="1">Uncharacterized protein</fullName>
    </submittedName>
</protein>
<organism evidence="1">
    <name type="scientific">Dichomitus squalens</name>
    <dbReference type="NCBI Taxonomy" id="114155"/>
    <lineage>
        <taxon>Eukaryota</taxon>
        <taxon>Fungi</taxon>
        <taxon>Dikarya</taxon>
        <taxon>Basidiomycota</taxon>
        <taxon>Agaricomycotina</taxon>
        <taxon>Agaricomycetes</taxon>
        <taxon>Polyporales</taxon>
        <taxon>Polyporaceae</taxon>
        <taxon>Dichomitus</taxon>
    </lineage>
</organism>
<dbReference type="Proteomes" id="UP000292957">
    <property type="component" value="Unassembled WGS sequence"/>
</dbReference>